<keyword evidence="6 11" id="KW-1133">Transmembrane helix</keyword>
<dbReference type="GO" id="GO:0020037">
    <property type="term" value="F:heme binding"/>
    <property type="evidence" value="ECO:0007669"/>
    <property type="project" value="InterPro"/>
</dbReference>
<dbReference type="Pfam" id="PF00067">
    <property type="entry name" value="p450"/>
    <property type="match status" value="1"/>
</dbReference>
<proteinExistence type="inferred from homology"/>
<dbReference type="AlphaFoldDB" id="A0AAW2SND0"/>
<dbReference type="GO" id="GO:0016020">
    <property type="term" value="C:membrane"/>
    <property type="evidence" value="ECO:0007669"/>
    <property type="project" value="UniProtKB-SubCell"/>
</dbReference>
<evidence type="ECO:0000256" key="3">
    <source>
        <dbReference type="ARBA" id="ARBA00022617"/>
    </source>
</evidence>
<dbReference type="PANTHER" id="PTHR47955">
    <property type="entry name" value="CYTOCHROME P450 FAMILY 71 PROTEIN"/>
    <property type="match status" value="1"/>
</dbReference>
<dbReference type="SUPFAM" id="SSF48264">
    <property type="entry name" value="Cytochrome P450"/>
    <property type="match status" value="1"/>
</dbReference>
<feature type="transmembrane region" description="Helical" evidence="11">
    <location>
        <begin position="6"/>
        <end position="22"/>
    </location>
</feature>
<accession>A0AAW2SND0</accession>
<reference evidence="12" key="2">
    <citation type="journal article" date="2024" name="Plant">
        <title>Genomic evolution and insights into agronomic trait innovations of Sesamum species.</title>
        <authorList>
            <person name="Miao H."/>
            <person name="Wang L."/>
            <person name="Qu L."/>
            <person name="Liu H."/>
            <person name="Sun Y."/>
            <person name="Le M."/>
            <person name="Wang Q."/>
            <person name="Wei S."/>
            <person name="Zheng Y."/>
            <person name="Lin W."/>
            <person name="Duan Y."/>
            <person name="Cao H."/>
            <person name="Xiong S."/>
            <person name="Wang X."/>
            <person name="Wei L."/>
            <person name="Li C."/>
            <person name="Ma Q."/>
            <person name="Ju M."/>
            <person name="Zhao R."/>
            <person name="Li G."/>
            <person name="Mu C."/>
            <person name="Tian Q."/>
            <person name="Mei H."/>
            <person name="Zhang T."/>
            <person name="Gao T."/>
            <person name="Zhang H."/>
        </authorList>
    </citation>
    <scope>NUCLEOTIDE SEQUENCE</scope>
    <source>
        <strain evidence="12">KEN1</strain>
    </source>
</reference>
<dbReference type="Gene3D" id="1.10.630.10">
    <property type="entry name" value="Cytochrome P450"/>
    <property type="match status" value="1"/>
</dbReference>
<name>A0AAW2SND0_9LAMI</name>
<evidence type="ECO:0000256" key="8">
    <source>
        <dbReference type="ARBA" id="ARBA00023004"/>
    </source>
</evidence>
<evidence type="ECO:0000256" key="5">
    <source>
        <dbReference type="ARBA" id="ARBA00022723"/>
    </source>
</evidence>
<evidence type="ECO:0000256" key="4">
    <source>
        <dbReference type="ARBA" id="ARBA00022692"/>
    </source>
</evidence>
<evidence type="ECO:0000256" key="9">
    <source>
        <dbReference type="ARBA" id="ARBA00023033"/>
    </source>
</evidence>
<keyword evidence="10 11" id="KW-0472">Membrane</keyword>
<dbReference type="GO" id="GO:0004497">
    <property type="term" value="F:monooxygenase activity"/>
    <property type="evidence" value="ECO:0007669"/>
    <property type="project" value="UniProtKB-KW"/>
</dbReference>
<keyword evidence="9" id="KW-0503">Monooxygenase</keyword>
<dbReference type="GO" id="GO:0016705">
    <property type="term" value="F:oxidoreductase activity, acting on paired donors, with incorporation or reduction of molecular oxygen"/>
    <property type="evidence" value="ECO:0007669"/>
    <property type="project" value="InterPro"/>
</dbReference>
<dbReference type="PRINTS" id="PR00463">
    <property type="entry name" value="EP450I"/>
</dbReference>
<keyword evidence="3" id="KW-0349">Heme</keyword>
<dbReference type="InterPro" id="IPR036396">
    <property type="entry name" value="Cyt_P450_sf"/>
</dbReference>
<protein>
    <submittedName>
        <fullName evidence="12">Premnaspirodiene oxygenase</fullName>
    </submittedName>
</protein>
<dbReference type="PANTHER" id="PTHR47955:SF9">
    <property type="entry name" value="PREMNASPIRODIENE OXYGENASE-LIKE"/>
    <property type="match status" value="1"/>
</dbReference>
<keyword evidence="7" id="KW-0560">Oxidoreductase</keyword>
<reference evidence="12" key="1">
    <citation type="submission" date="2020-06" db="EMBL/GenBank/DDBJ databases">
        <authorList>
            <person name="Li T."/>
            <person name="Hu X."/>
            <person name="Zhang T."/>
            <person name="Song X."/>
            <person name="Zhang H."/>
            <person name="Dai N."/>
            <person name="Sheng W."/>
            <person name="Hou X."/>
            <person name="Wei L."/>
        </authorList>
    </citation>
    <scope>NUCLEOTIDE SEQUENCE</scope>
    <source>
        <strain evidence="12">KEN1</strain>
        <tissue evidence="12">Leaf</tissue>
    </source>
</reference>
<evidence type="ECO:0000256" key="10">
    <source>
        <dbReference type="ARBA" id="ARBA00023136"/>
    </source>
</evidence>
<dbReference type="InterPro" id="IPR002401">
    <property type="entry name" value="Cyt_P450_E_grp-I"/>
</dbReference>
<evidence type="ECO:0000256" key="1">
    <source>
        <dbReference type="ARBA" id="ARBA00004167"/>
    </source>
</evidence>
<comment type="subcellular location">
    <subcellularLocation>
        <location evidence="1">Membrane</location>
        <topology evidence="1">Single-pass membrane protein</topology>
    </subcellularLocation>
</comment>
<keyword evidence="8" id="KW-0408">Iron</keyword>
<evidence type="ECO:0000256" key="11">
    <source>
        <dbReference type="SAM" id="Phobius"/>
    </source>
</evidence>
<dbReference type="GO" id="GO:0005506">
    <property type="term" value="F:iron ion binding"/>
    <property type="evidence" value="ECO:0007669"/>
    <property type="project" value="InterPro"/>
</dbReference>
<comment type="similarity">
    <text evidence="2">Belongs to the cytochrome P450 family.</text>
</comment>
<evidence type="ECO:0000256" key="6">
    <source>
        <dbReference type="ARBA" id="ARBA00022989"/>
    </source>
</evidence>
<keyword evidence="5" id="KW-0479">Metal-binding</keyword>
<evidence type="ECO:0000313" key="12">
    <source>
        <dbReference type="EMBL" id="KAL0393947.1"/>
    </source>
</evidence>
<dbReference type="InterPro" id="IPR001128">
    <property type="entry name" value="Cyt_P450"/>
</dbReference>
<evidence type="ECO:0000256" key="2">
    <source>
        <dbReference type="ARBA" id="ARBA00010617"/>
    </source>
</evidence>
<sequence length="339" mass="38228">MDSGFPWNFTILALLVPVIFLLKKRKNSKSSSVRVPPGPQELPIIGHLHLISSLSFRSFRDLAKKYGPIMHLKFGEVPAIIISSPEIAKEVLKEQDPVYANRPPAIAMQIMWYNYKDIGFSPYGDYWRQMRKICILQVLSSKSVRSFGSIRNNEVSSLVKFIQASAGKPVNLTDKIFWMMSSITCRAAFGKVCKDSDALIKLLRQGIQMAGGFEIADVFPSSKIVSTLSWSKWRLVMMGRKLDMILDDIINEHKVDLDKLDLSGRRGNGEFGNEDLVDVFLRLKESGDLEFPIGNDNIKAVLYDVFSAATETSATAIDWIMTELMRNPRVMAKTQAEVR</sequence>
<gene>
    <name evidence="12" type="ORF">Slati_4360900</name>
</gene>
<evidence type="ECO:0000256" key="7">
    <source>
        <dbReference type="ARBA" id="ARBA00023002"/>
    </source>
</evidence>
<comment type="caution">
    <text evidence="12">The sequence shown here is derived from an EMBL/GenBank/DDBJ whole genome shotgun (WGS) entry which is preliminary data.</text>
</comment>
<dbReference type="EMBL" id="JACGWN010000016">
    <property type="protein sequence ID" value="KAL0393947.1"/>
    <property type="molecule type" value="Genomic_DNA"/>
</dbReference>
<organism evidence="12">
    <name type="scientific">Sesamum latifolium</name>
    <dbReference type="NCBI Taxonomy" id="2727402"/>
    <lineage>
        <taxon>Eukaryota</taxon>
        <taxon>Viridiplantae</taxon>
        <taxon>Streptophyta</taxon>
        <taxon>Embryophyta</taxon>
        <taxon>Tracheophyta</taxon>
        <taxon>Spermatophyta</taxon>
        <taxon>Magnoliopsida</taxon>
        <taxon>eudicotyledons</taxon>
        <taxon>Gunneridae</taxon>
        <taxon>Pentapetalae</taxon>
        <taxon>asterids</taxon>
        <taxon>lamiids</taxon>
        <taxon>Lamiales</taxon>
        <taxon>Pedaliaceae</taxon>
        <taxon>Sesamum</taxon>
    </lineage>
</organism>
<keyword evidence="4 11" id="KW-0812">Transmembrane</keyword>